<accession>A0A8H8P4M8</accession>
<organism evidence="1 2">
    <name type="scientific">Rhizoctonia solani</name>
    <dbReference type="NCBI Taxonomy" id="456999"/>
    <lineage>
        <taxon>Eukaryota</taxon>
        <taxon>Fungi</taxon>
        <taxon>Dikarya</taxon>
        <taxon>Basidiomycota</taxon>
        <taxon>Agaricomycotina</taxon>
        <taxon>Agaricomycetes</taxon>
        <taxon>Cantharellales</taxon>
        <taxon>Ceratobasidiaceae</taxon>
        <taxon>Rhizoctonia</taxon>
    </lineage>
</organism>
<protein>
    <submittedName>
        <fullName evidence="1">Retrotransposable element Tf2 protein</fullName>
    </submittedName>
</protein>
<dbReference type="KEGG" id="rsx:RhiXN_08558"/>
<dbReference type="EMBL" id="CP059667">
    <property type="protein sequence ID" value="QRW23522.1"/>
    <property type="molecule type" value="Genomic_DNA"/>
</dbReference>
<dbReference type="CDD" id="cd00303">
    <property type="entry name" value="retropepsin_like"/>
    <property type="match status" value="1"/>
</dbReference>
<evidence type="ECO:0000313" key="1">
    <source>
        <dbReference type="EMBL" id="QRW23522.1"/>
    </source>
</evidence>
<gene>
    <name evidence="1" type="ORF">RhiXN_08558</name>
</gene>
<dbReference type="RefSeq" id="XP_043183759.1">
    <property type="nucleotide sequence ID" value="XM_043328374.1"/>
</dbReference>
<dbReference type="Proteomes" id="UP000650533">
    <property type="component" value="Chromosome 10"/>
</dbReference>
<dbReference type="AlphaFoldDB" id="A0A8H8P4M8"/>
<proteinExistence type="predicted"/>
<dbReference type="PANTHER" id="PTHR15503">
    <property type="entry name" value="LDOC1 RELATED"/>
    <property type="match status" value="1"/>
</dbReference>
<dbReference type="GeneID" id="67030837"/>
<sequence length="195" mass="21516">MSIEPLFCAALQTNISPLLTIDIEGITDTQTALIDSGSSANFIDPQFACSHNIPLIELHSPALSLALMASKQFSTISYALPLGNRSLSLRTPWLKLANPDIDWTTMKVSLCLATEAQAGSINPEPQNLPVELQEFQKVFSEEIFTTLPEHCPYDSAIDLEEDKQPPYGPIYSMTPAERESLKEHIDSELGCHNQE</sequence>
<dbReference type="PANTHER" id="PTHR15503:SF22">
    <property type="entry name" value="TRANSPOSON TY3-I GAG POLYPROTEIN"/>
    <property type="match status" value="1"/>
</dbReference>
<dbReference type="InterPro" id="IPR032567">
    <property type="entry name" value="RTL1-rel"/>
</dbReference>
<name>A0A8H8P4M8_9AGAM</name>
<reference evidence="1" key="1">
    <citation type="submission" date="2020-05" db="EMBL/GenBank/DDBJ databases">
        <title>Evolutionary and genomic comparisons of hybrid uninucleate and nonhybrid Rhizoctonia fungi.</title>
        <authorList>
            <person name="Li C."/>
            <person name="Chen X."/>
        </authorList>
    </citation>
    <scope>NUCLEOTIDE SEQUENCE</scope>
    <source>
        <strain evidence="1">AG-1 IA</strain>
    </source>
</reference>
<evidence type="ECO:0000313" key="2">
    <source>
        <dbReference type="Proteomes" id="UP000650533"/>
    </source>
</evidence>